<evidence type="ECO:0000256" key="1">
    <source>
        <dbReference type="SAM" id="MobiDB-lite"/>
    </source>
</evidence>
<name>T0QGA1_SAPDV</name>
<dbReference type="OMA" id="CHAKDAY"/>
<feature type="region of interest" description="Disordered" evidence="1">
    <location>
        <begin position="43"/>
        <end position="80"/>
    </location>
</feature>
<dbReference type="EMBL" id="JH767162">
    <property type="protein sequence ID" value="EQC32650.1"/>
    <property type="molecule type" value="Genomic_DNA"/>
</dbReference>
<dbReference type="VEuPathDB" id="FungiDB:SDRG_09626"/>
<organism evidence="2 3">
    <name type="scientific">Saprolegnia diclina (strain VS20)</name>
    <dbReference type="NCBI Taxonomy" id="1156394"/>
    <lineage>
        <taxon>Eukaryota</taxon>
        <taxon>Sar</taxon>
        <taxon>Stramenopiles</taxon>
        <taxon>Oomycota</taxon>
        <taxon>Saprolegniomycetes</taxon>
        <taxon>Saprolegniales</taxon>
        <taxon>Saprolegniaceae</taxon>
        <taxon>Saprolegnia</taxon>
    </lineage>
</organism>
<reference evidence="2 3" key="1">
    <citation type="submission" date="2012-04" db="EMBL/GenBank/DDBJ databases">
        <title>The Genome Sequence of Saprolegnia declina VS20.</title>
        <authorList>
            <consortium name="The Broad Institute Genome Sequencing Platform"/>
            <person name="Russ C."/>
            <person name="Nusbaum C."/>
            <person name="Tyler B."/>
            <person name="van West P."/>
            <person name="Dieguez-Uribeondo J."/>
            <person name="de Bruijn I."/>
            <person name="Tripathy S."/>
            <person name="Jiang R."/>
            <person name="Young S.K."/>
            <person name="Zeng Q."/>
            <person name="Gargeya S."/>
            <person name="Fitzgerald M."/>
            <person name="Haas B."/>
            <person name="Abouelleil A."/>
            <person name="Alvarado L."/>
            <person name="Arachchi H.M."/>
            <person name="Berlin A."/>
            <person name="Chapman S.B."/>
            <person name="Goldberg J."/>
            <person name="Griggs A."/>
            <person name="Gujja S."/>
            <person name="Hansen M."/>
            <person name="Howarth C."/>
            <person name="Imamovic A."/>
            <person name="Larimer J."/>
            <person name="McCowen C."/>
            <person name="Montmayeur A."/>
            <person name="Murphy C."/>
            <person name="Neiman D."/>
            <person name="Pearson M."/>
            <person name="Priest M."/>
            <person name="Roberts A."/>
            <person name="Saif S."/>
            <person name="Shea T."/>
            <person name="Sisk P."/>
            <person name="Sykes S."/>
            <person name="Wortman J."/>
            <person name="Nusbaum C."/>
            <person name="Birren B."/>
        </authorList>
    </citation>
    <scope>NUCLEOTIDE SEQUENCE [LARGE SCALE GENOMIC DNA]</scope>
    <source>
        <strain evidence="2 3">VS20</strain>
    </source>
</reference>
<gene>
    <name evidence="2" type="ORF">SDRG_09626</name>
</gene>
<feature type="region of interest" description="Disordered" evidence="1">
    <location>
        <begin position="123"/>
        <end position="145"/>
    </location>
</feature>
<dbReference type="AlphaFoldDB" id="T0QGA1"/>
<evidence type="ECO:0000313" key="2">
    <source>
        <dbReference type="EMBL" id="EQC32650.1"/>
    </source>
</evidence>
<dbReference type="Proteomes" id="UP000030762">
    <property type="component" value="Unassembled WGS sequence"/>
</dbReference>
<feature type="compositionally biased region" description="Acidic residues" evidence="1">
    <location>
        <begin position="132"/>
        <end position="145"/>
    </location>
</feature>
<dbReference type="RefSeq" id="XP_008613794.1">
    <property type="nucleotide sequence ID" value="XM_008615572.1"/>
</dbReference>
<sequence length="185" mass="20101">MVTKCARCGHRISVFAKKRKCASCLRRLCKDCHAKDAYRAPPLARSNTSPHLSASAFLRPPSPFRDSNEGRPSFEQSELTRHGSLPNILQCSFGCRDDGLDQLPEVPTPLIMDLSPEASEITEAAASAPSASEDDDNTTVADDDELMLDSRLHRVPLTLATDTTRGFVEASYTGPPCRALVLPSS</sequence>
<protein>
    <submittedName>
        <fullName evidence="2">Uncharacterized protein</fullName>
    </submittedName>
</protein>
<dbReference type="GeneID" id="19950353"/>
<proteinExistence type="predicted"/>
<accession>T0QGA1</accession>
<keyword evidence="3" id="KW-1185">Reference proteome</keyword>
<dbReference type="OrthoDB" id="78454at2759"/>
<dbReference type="InParanoid" id="T0QGA1"/>
<evidence type="ECO:0000313" key="3">
    <source>
        <dbReference type="Proteomes" id="UP000030762"/>
    </source>
</evidence>